<feature type="chain" id="PRO_5001946798" evidence="1">
    <location>
        <begin position="20"/>
        <end position="147"/>
    </location>
</feature>
<reference evidence="2 3" key="1">
    <citation type="submission" date="2014-09" db="EMBL/GenBank/DDBJ databases">
        <authorList>
            <person name="McGinnis J.M."/>
            <person name="Wolfgang W.J."/>
        </authorList>
    </citation>
    <scope>NUCLEOTIDE SEQUENCE [LARGE SCALE GENOMIC DNA]</scope>
    <source>
        <strain evidence="2 3">5503</strain>
    </source>
</reference>
<evidence type="ECO:0000313" key="3">
    <source>
        <dbReference type="Proteomes" id="UP000029858"/>
    </source>
</evidence>
<sequence length="147" mass="16355">MIRAAILLASLAIAAPALGQSFSCRIGTTPTCLGFGETVCSSSGMCVNQNSACFDRYQCNFEGFTCRSNVTECVDRYERLLREHNDLVRDYNALLADHRTLLSTHNDLVDEYNQNLAITRRLRSELADVETCLILARTLEDARLCAP</sequence>
<evidence type="ECO:0000256" key="1">
    <source>
        <dbReference type="SAM" id="SignalP"/>
    </source>
</evidence>
<gene>
    <name evidence="2" type="ORF">IX56_07450</name>
</gene>
<dbReference type="EMBL" id="JRKQ01000028">
    <property type="protein sequence ID" value="KGJ22540.1"/>
    <property type="molecule type" value="Genomic_DNA"/>
</dbReference>
<evidence type="ECO:0000313" key="2">
    <source>
        <dbReference type="EMBL" id="KGJ22540.1"/>
    </source>
</evidence>
<dbReference type="AlphaFoldDB" id="A0A099GIA5"/>
<reference evidence="2 3" key="2">
    <citation type="submission" date="2014-10" db="EMBL/GenBank/DDBJ databases">
        <title>Paracoccus sanguinis sp. nov., isolated from clinical specimens of New York State patients.</title>
        <authorList>
            <person name="Mingle L.A."/>
            <person name="Cole J.A."/>
            <person name="Lapierre P."/>
            <person name="Musser K.A."/>
        </authorList>
    </citation>
    <scope>NUCLEOTIDE SEQUENCE [LARGE SCALE GENOMIC DNA]</scope>
    <source>
        <strain evidence="2 3">5503</strain>
    </source>
</reference>
<dbReference type="RefSeq" id="WP_036708788.1">
    <property type="nucleotide sequence ID" value="NZ_JRKQ01000028.1"/>
</dbReference>
<keyword evidence="1" id="KW-0732">Signal</keyword>
<accession>A0A099GIA5</accession>
<protein>
    <submittedName>
        <fullName evidence="2">Uncharacterized protein</fullName>
    </submittedName>
</protein>
<comment type="caution">
    <text evidence="2">The sequence shown here is derived from an EMBL/GenBank/DDBJ whole genome shotgun (WGS) entry which is preliminary data.</text>
</comment>
<name>A0A099GIA5_9RHOB</name>
<proteinExistence type="predicted"/>
<dbReference type="Proteomes" id="UP000029858">
    <property type="component" value="Unassembled WGS sequence"/>
</dbReference>
<organism evidence="2 3">
    <name type="scientific">Paracoccus sanguinis</name>
    <dbReference type="NCBI Taxonomy" id="1545044"/>
    <lineage>
        <taxon>Bacteria</taxon>
        <taxon>Pseudomonadati</taxon>
        <taxon>Pseudomonadota</taxon>
        <taxon>Alphaproteobacteria</taxon>
        <taxon>Rhodobacterales</taxon>
        <taxon>Paracoccaceae</taxon>
        <taxon>Paracoccus</taxon>
    </lineage>
</organism>
<feature type="signal peptide" evidence="1">
    <location>
        <begin position="1"/>
        <end position="19"/>
    </location>
</feature>